<sequence>MALPQAQQQAAANSDYPAQPVGGADDQFTRSGIGRMEVRKMGSANMAEPWIEHDLGSFGPAALKPYSETRHATDGSTFLKVYLSIDPEGRRRREVATIKRAVLRGISVPPVLATGRGEAGSWTAFRSVAGTPCSIGTHEAIEEYIGHVVAVSGRLHRSTAGLTSGSGWEARHADLDSPRQFLLDQLSPRCQRLPWWAVLRTALQAIDAHPVVHLHGDLKAEHLLVDGARLHVVDWEASARGPAVLDYTDVVFHLIRDLLYEGVPPGRIPIDLVTRLPFSAPVLTWRLLLWLDRRRPDDAGRVTAHDVYRLAAEEQDASAYKSLAHAILRLRAVGVPR</sequence>
<evidence type="ECO:0000313" key="3">
    <source>
        <dbReference type="EMBL" id="MDT0427871.1"/>
    </source>
</evidence>
<feature type="domain" description="Aminoglycoside phosphotransferase" evidence="2">
    <location>
        <begin position="72"/>
        <end position="253"/>
    </location>
</feature>
<dbReference type="InterPro" id="IPR011009">
    <property type="entry name" value="Kinase-like_dom_sf"/>
</dbReference>
<evidence type="ECO:0000259" key="2">
    <source>
        <dbReference type="Pfam" id="PF01636"/>
    </source>
</evidence>
<dbReference type="Proteomes" id="UP001183777">
    <property type="component" value="Unassembled WGS sequence"/>
</dbReference>
<organism evidence="3 4">
    <name type="scientific">Streptomyces salyersiae</name>
    <dbReference type="NCBI Taxonomy" id="3075530"/>
    <lineage>
        <taxon>Bacteria</taxon>
        <taxon>Bacillati</taxon>
        <taxon>Actinomycetota</taxon>
        <taxon>Actinomycetes</taxon>
        <taxon>Kitasatosporales</taxon>
        <taxon>Streptomycetaceae</taxon>
        <taxon>Streptomyces</taxon>
    </lineage>
</organism>
<reference evidence="4" key="1">
    <citation type="submission" date="2023-07" db="EMBL/GenBank/DDBJ databases">
        <title>30 novel species of actinomycetes from the DSMZ collection.</title>
        <authorList>
            <person name="Nouioui I."/>
        </authorList>
    </citation>
    <scope>NUCLEOTIDE SEQUENCE [LARGE SCALE GENOMIC DNA]</scope>
    <source>
        <strain evidence="4">DSM 41770</strain>
    </source>
</reference>
<keyword evidence="3" id="KW-0808">Transferase</keyword>
<comment type="caution">
    <text evidence="3">The sequence shown here is derived from an EMBL/GenBank/DDBJ whole genome shotgun (WGS) entry which is preliminary data.</text>
</comment>
<evidence type="ECO:0000313" key="4">
    <source>
        <dbReference type="Proteomes" id="UP001183777"/>
    </source>
</evidence>
<name>A0ABU2RG85_9ACTN</name>
<proteinExistence type="predicted"/>
<gene>
    <name evidence="3" type="ORF">RM649_09475</name>
</gene>
<evidence type="ECO:0000256" key="1">
    <source>
        <dbReference type="SAM" id="MobiDB-lite"/>
    </source>
</evidence>
<dbReference type="EMBL" id="JAVREX010000003">
    <property type="protein sequence ID" value="MDT0427871.1"/>
    <property type="molecule type" value="Genomic_DNA"/>
</dbReference>
<protein>
    <submittedName>
        <fullName evidence="3">Aminoglycoside phosphotransferase family protein</fullName>
        <ecNumber evidence="3">2.7.1.-</ecNumber>
    </submittedName>
</protein>
<feature type="region of interest" description="Disordered" evidence="1">
    <location>
        <begin position="1"/>
        <end position="30"/>
    </location>
</feature>
<dbReference type="GO" id="GO:0016740">
    <property type="term" value="F:transferase activity"/>
    <property type="evidence" value="ECO:0007669"/>
    <property type="project" value="UniProtKB-KW"/>
</dbReference>
<dbReference type="Gene3D" id="3.30.200.150">
    <property type="match status" value="1"/>
</dbReference>
<dbReference type="Gene3D" id="3.90.1200.10">
    <property type="match status" value="1"/>
</dbReference>
<keyword evidence="4" id="KW-1185">Reference proteome</keyword>
<feature type="compositionally biased region" description="Low complexity" evidence="1">
    <location>
        <begin position="1"/>
        <end position="12"/>
    </location>
</feature>
<dbReference type="RefSeq" id="WP_311655985.1">
    <property type="nucleotide sequence ID" value="NZ_JAVREX010000003.1"/>
</dbReference>
<dbReference type="InterPro" id="IPR002575">
    <property type="entry name" value="Aminoglycoside_PTrfase"/>
</dbReference>
<dbReference type="Pfam" id="PF01636">
    <property type="entry name" value="APH"/>
    <property type="match status" value="1"/>
</dbReference>
<dbReference type="EC" id="2.7.1.-" evidence="3"/>
<dbReference type="SUPFAM" id="SSF56112">
    <property type="entry name" value="Protein kinase-like (PK-like)"/>
    <property type="match status" value="1"/>
</dbReference>
<accession>A0ABU2RG85</accession>